<protein>
    <recommendedName>
        <fullName evidence="12">Phosphatidylserine synthase</fullName>
        <ecNumber evidence="12">2.7.8.29</ecNumber>
    </recommendedName>
    <alternativeName>
        <fullName evidence="12">Serine-exchange enzyme</fullName>
    </alternativeName>
</protein>
<evidence type="ECO:0000256" key="2">
    <source>
        <dbReference type="ARBA" id="ARBA00004916"/>
    </source>
</evidence>
<dbReference type="UniPathway" id="UPA00948"/>
<feature type="region of interest" description="Disordered" evidence="13">
    <location>
        <begin position="313"/>
        <end position="347"/>
    </location>
</feature>
<dbReference type="PANTHER" id="PTHR15362">
    <property type="entry name" value="PHOSPHATIDYLINOSITOL SYNTHASE"/>
    <property type="match status" value="1"/>
</dbReference>
<dbReference type="GO" id="GO:0006659">
    <property type="term" value="P:phosphatidylserine biosynthetic process"/>
    <property type="evidence" value="ECO:0007669"/>
    <property type="project" value="UniProtKB-UniRule"/>
</dbReference>
<dbReference type="AlphaFoldDB" id="B4QJ45"/>
<feature type="transmembrane region" description="Helical" evidence="12">
    <location>
        <begin position="154"/>
        <end position="174"/>
    </location>
</feature>
<dbReference type="STRING" id="7240.B4QJ45"/>
<keyword evidence="6 12" id="KW-0812">Transmembrane</keyword>
<comment type="pathway">
    <text evidence="3">Lipid metabolism.</text>
</comment>
<comment type="subcellular location">
    <subcellularLocation>
        <location evidence="1 12">Endoplasmic reticulum membrane</location>
        <topology evidence="1 12">Multi-pass membrane protein</topology>
    </subcellularLocation>
</comment>
<reference evidence="14 15" key="1">
    <citation type="journal article" date="2007" name="Nature">
        <title>Evolution of genes and genomes on the Drosophila phylogeny.</title>
        <authorList>
            <consortium name="Drosophila 12 Genomes Consortium"/>
            <person name="Clark A.G."/>
            <person name="Eisen M.B."/>
            <person name="Smith D.R."/>
            <person name="Bergman C.M."/>
            <person name="Oliver B."/>
            <person name="Markow T.A."/>
            <person name="Kaufman T.C."/>
            <person name="Kellis M."/>
            <person name="Gelbart W."/>
            <person name="Iyer V.N."/>
            <person name="Pollard D.A."/>
            <person name="Sackton T.B."/>
            <person name="Larracuente A.M."/>
            <person name="Singh N.D."/>
            <person name="Abad J.P."/>
            <person name="Abt D.N."/>
            <person name="Adryan B."/>
            <person name="Aguade M."/>
            <person name="Akashi H."/>
            <person name="Anderson W.W."/>
            <person name="Aquadro C.F."/>
            <person name="Ardell D.H."/>
            <person name="Arguello R."/>
            <person name="Artieri C.G."/>
            <person name="Barbash D.A."/>
            <person name="Barker D."/>
            <person name="Barsanti P."/>
            <person name="Batterham P."/>
            <person name="Batzoglou S."/>
            <person name="Begun D."/>
            <person name="Bhutkar A."/>
            <person name="Blanco E."/>
            <person name="Bosak S.A."/>
            <person name="Bradley R.K."/>
            <person name="Brand A.D."/>
            <person name="Brent M.R."/>
            <person name="Brooks A.N."/>
            <person name="Brown R.H."/>
            <person name="Butlin R.K."/>
            <person name="Caggese C."/>
            <person name="Calvi B.R."/>
            <person name="Bernardo de Carvalho A."/>
            <person name="Caspi A."/>
            <person name="Castrezana S."/>
            <person name="Celniker S.E."/>
            <person name="Chang J.L."/>
            <person name="Chapple C."/>
            <person name="Chatterji S."/>
            <person name="Chinwalla A."/>
            <person name="Civetta A."/>
            <person name="Clifton S.W."/>
            <person name="Comeron J.M."/>
            <person name="Costello J.C."/>
            <person name="Coyne J.A."/>
            <person name="Daub J."/>
            <person name="David R.G."/>
            <person name="Delcher A.L."/>
            <person name="Delehaunty K."/>
            <person name="Do C.B."/>
            <person name="Ebling H."/>
            <person name="Edwards K."/>
            <person name="Eickbush T."/>
            <person name="Evans J.D."/>
            <person name="Filipski A."/>
            <person name="Findeiss S."/>
            <person name="Freyhult E."/>
            <person name="Fulton L."/>
            <person name="Fulton R."/>
            <person name="Garcia A.C."/>
            <person name="Gardiner A."/>
            <person name="Garfield D.A."/>
            <person name="Garvin B.E."/>
            <person name="Gibson G."/>
            <person name="Gilbert D."/>
            <person name="Gnerre S."/>
            <person name="Godfrey J."/>
            <person name="Good R."/>
            <person name="Gotea V."/>
            <person name="Gravely B."/>
            <person name="Greenberg A.J."/>
            <person name="Griffiths-Jones S."/>
            <person name="Gross S."/>
            <person name="Guigo R."/>
            <person name="Gustafson E.A."/>
            <person name="Haerty W."/>
            <person name="Hahn M.W."/>
            <person name="Halligan D.L."/>
            <person name="Halpern A.L."/>
            <person name="Halter G.M."/>
            <person name="Han M.V."/>
            <person name="Heger A."/>
            <person name="Hillier L."/>
            <person name="Hinrichs A.S."/>
            <person name="Holmes I."/>
            <person name="Hoskins R.A."/>
            <person name="Hubisz M.J."/>
            <person name="Hultmark D."/>
            <person name="Huntley M.A."/>
            <person name="Jaffe D.B."/>
            <person name="Jagadeeshan S."/>
            <person name="Jeck W.R."/>
            <person name="Johnson J."/>
            <person name="Jones C.D."/>
            <person name="Jordan W.C."/>
            <person name="Karpen G.H."/>
            <person name="Kataoka E."/>
            <person name="Keightley P.D."/>
            <person name="Kheradpour P."/>
            <person name="Kirkness E.F."/>
            <person name="Koerich L.B."/>
            <person name="Kristiansen K."/>
            <person name="Kudrna D."/>
            <person name="Kulathinal R.J."/>
            <person name="Kumar S."/>
            <person name="Kwok R."/>
            <person name="Lander E."/>
            <person name="Langley C.H."/>
            <person name="Lapoint R."/>
            <person name="Lazzaro B.P."/>
            <person name="Lee S.J."/>
            <person name="Levesque L."/>
            <person name="Li R."/>
            <person name="Lin C.F."/>
            <person name="Lin M.F."/>
            <person name="Lindblad-Toh K."/>
            <person name="Llopart A."/>
            <person name="Long M."/>
            <person name="Low L."/>
            <person name="Lozovsky E."/>
            <person name="Lu J."/>
            <person name="Luo M."/>
            <person name="Machado C.A."/>
            <person name="Makalowski W."/>
            <person name="Marzo M."/>
            <person name="Matsuda M."/>
            <person name="Matzkin L."/>
            <person name="McAllister B."/>
            <person name="McBride C.S."/>
            <person name="McKernan B."/>
            <person name="McKernan K."/>
            <person name="Mendez-Lago M."/>
            <person name="Minx P."/>
            <person name="Mollenhauer M.U."/>
            <person name="Montooth K."/>
            <person name="Mount S.M."/>
            <person name="Mu X."/>
            <person name="Myers E."/>
            <person name="Negre B."/>
            <person name="Newfeld S."/>
            <person name="Nielsen R."/>
            <person name="Noor M.A."/>
            <person name="O'Grady P."/>
            <person name="Pachter L."/>
            <person name="Papaceit M."/>
            <person name="Parisi M.J."/>
            <person name="Parisi M."/>
            <person name="Parts L."/>
            <person name="Pedersen J.S."/>
            <person name="Pesole G."/>
            <person name="Phillippy A.M."/>
            <person name="Ponting C.P."/>
            <person name="Pop M."/>
            <person name="Porcelli D."/>
            <person name="Powell J.R."/>
            <person name="Prohaska S."/>
            <person name="Pruitt K."/>
            <person name="Puig M."/>
            <person name="Quesneville H."/>
            <person name="Ram K.R."/>
            <person name="Rand D."/>
            <person name="Rasmussen M.D."/>
            <person name="Reed L.K."/>
            <person name="Reenan R."/>
            <person name="Reily A."/>
            <person name="Remington K.A."/>
            <person name="Rieger T.T."/>
            <person name="Ritchie M.G."/>
            <person name="Robin C."/>
            <person name="Rogers Y.H."/>
            <person name="Rohde C."/>
            <person name="Rozas J."/>
            <person name="Rubenfield M.J."/>
            <person name="Ruiz A."/>
            <person name="Russo S."/>
            <person name="Salzberg S.L."/>
            <person name="Sanchez-Gracia A."/>
            <person name="Saranga D.J."/>
            <person name="Sato H."/>
            <person name="Schaeffer S.W."/>
            <person name="Schatz M.C."/>
            <person name="Schlenke T."/>
            <person name="Schwartz R."/>
            <person name="Segarra C."/>
            <person name="Singh R.S."/>
            <person name="Sirot L."/>
            <person name="Sirota M."/>
            <person name="Sisneros N.B."/>
            <person name="Smith C.D."/>
            <person name="Smith T.F."/>
            <person name="Spieth J."/>
            <person name="Stage D.E."/>
            <person name="Stark A."/>
            <person name="Stephan W."/>
            <person name="Strausberg R.L."/>
            <person name="Strempel S."/>
            <person name="Sturgill D."/>
            <person name="Sutton G."/>
            <person name="Sutton G.G."/>
            <person name="Tao W."/>
            <person name="Teichmann S."/>
            <person name="Tobari Y.N."/>
            <person name="Tomimura Y."/>
            <person name="Tsolas J.M."/>
            <person name="Valente V.L."/>
            <person name="Venter E."/>
            <person name="Venter J.C."/>
            <person name="Vicario S."/>
            <person name="Vieira F.G."/>
            <person name="Vilella A.J."/>
            <person name="Villasante A."/>
            <person name="Walenz B."/>
            <person name="Wang J."/>
            <person name="Wasserman M."/>
            <person name="Watts T."/>
            <person name="Wilson D."/>
            <person name="Wilson R.K."/>
            <person name="Wing R.A."/>
            <person name="Wolfner M.F."/>
            <person name="Wong A."/>
            <person name="Wong G.K."/>
            <person name="Wu C.I."/>
            <person name="Wu G."/>
            <person name="Yamamoto D."/>
            <person name="Yang H.P."/>
            <person name="Yang S.P."/>
            <person name="Yorke J.A."/>
            <person name="Yoshida K."/>
            <person name="Zdobnov E."/>
            <person name="Zhang P."/>
            <person name="Zhang Y."/>
            <person name="Zimin A.V."/>
            <person name="Baldwin J."/>
            <person name="Abdouelleil A."/>
            <person name="Abdulkadir J."/>
            <person name="Abebe A."/>
            <person name="Abera B."/>
            <person name="Abreu J."/>
            <person name="Acer S.C."/>
            <person name="Aftuck L."/>
            <person name="Alexander A."/>
            <person name="An P."/>
            <person name="Anderson E."/>
            <person name="Anderson S."/>
            <person name="Arachi H."/>
            <person name="Azer M."/>
            <person name="Bachantsang P."/>
            <person name="Barry A."/>
            <person name="Bayul T."/>
            <person name="Berlin A."/>
            <person name="Bessette D."/>
            <person name="Bloom T."/>
            <person name="Blye J."/>
            <person name="Boguslavskiy L."/>
            <person name="Bonnet C."/>
            <person name="Boukhgalter B."/>
            <person name="Bourzgui I."/>
            <person name="Brown A."/>
            <person name="Cahill P."/>
            <person name="Channer S."/>
            <person name="Cheshatsang Y."/>
            <person name="Chuda L."/>
            <person name="Citroen M."/>
            <person name="Collymore A."/>
            <person name="Cooke P."/>
            <person name="Costello M."/>
            <person name="D'Aco K."/>
            <person name="Daza R."/>
            <person name="De Haan G."/>
            <person name="DeGray S."/>
            <person name="DeMaso C."/>
            <person name="Dhargay N."/>
            <person name="Dooley K."/>
            <person name="Dooley E."/>
            <person name="Doricent M."/>
            <person name="Dorje P."/>
            <person name="Dorjee K."/>
            <person name="Dupes A."/>
            <person name="Elong R."/>
            <person name="Falk J."/>
            <person name="Farina A."/>
            <person name="Faro S."/>
            <person name="Ferguson D."/>
            <person name="Fisher S."/>
            <person name="Foley C.D."/>
            <person name="Franke A."/>
            <person name="Friedrich D."/>
            <person name="Gadbois L."/>
            <person name="Gearin G."/>
            <person name="Gearin C.R."/>
            <person name="Giannoukos G."/>
            <person name="Goode T."/>
            <person name="Graham J."/>
            <person name="Grandbois E."/>
            <person name="Grewal S."/>
            <person name="Gyaltsen K."/>
            <person name="Hafez N."/>
            <person name="Hagos B."/>
            <person name="Hall J."/>
            <person name="Henson C."/>
            <person name="Hollinger A."/>
            <person name="Honan T."/>
            <person name="Huard M.D."/>
            <person name="Hughes L."/>
            <person name="Hurhula B."/>
            <person name="Husby M.E."/>
            <person name="Kamat A."/>
            <person name="Kanga B."/>
            <person name="Kashin S."/>
            <person name="Khazanovich D."/>
            <person name="Kisner P."/>
            <person name="Lance K."/>
            <person name="Lara M."/>
            <person name="Lee W."/>
            <person name="Lennon N."/>
            <person name="Letendre F."/>
            <person name="LeVine R."/>
            <person name="Lipovsky A."/>
            <person name="Liu X."/>
            <person name="Liu J."/>
            <person name="Liu S."/>
            <person name="Lokyitsang T."/>
            <person name="Lokyitsang Y."/>
            <person name="Lubonja R."/>
            <person name="Lui A."/>
            <person name="MacDonald P."/>
            <person name="Magnisalis V."/>
            <person name="Maru K."/>
            <person name="Matthews C."/>
            <person name="McCusker W."/>
            <person name="McDonough S."/>
            <person name="Mehta T."/>
            <person name="Meldrim J."/>
            <person name="Meneus L."/>
            <person name="Mihai O."/>
            <person name="Mihalev A."/>
            <person name="Mihova T."/>
            <person name="Mittelman R."/>
            <person name="Mlenga V."/>
            <person name="Montmayeur A."/>
            <person name="Mulrain L."/>
            <person name="Navidi A."/>
            <person name="Naylor J."/>
            <person name="Negash T."/>
            <person name="Nguyen T."/>
            <person name="Nguyen N."/>
            <person name="Nicol R."/>
            <person name="Norbu C."/>
            <person name="Norbu N."/>
            <person name="Novod N."/>
            <person name="O'Neill B."/>
            <person name="Osman S."/>
            <person name="Markiewicz E."/>
            <person name="Oyono O.L."/>
            <person name="Patti C."/>
            <person name="Phunkhang P."/>
            <person name="Pierre F."/>
            <person name="Priest M."/>
            <person name="Raghuraman S."/>
            <person name="Rege F."/>
            <person name="Reyes R."/>
            <person name="Rise C."/>
            <person name="Rogov P."/>
            <person name="Ross K."/>
            <person name="Ryan E."/>
            <person name="Settipalli S."/>
            <person name="Shea T."/>
            <person name="Sherpa N."/>
            <person name="Shi L."/>
            <person name="Shih D."/>
            <person name="Sparrow T."/>
            <person name="Spaulding J."/>
            <person name="Stalker J."/>
            <person name="Stange-Thomann N."/>
            <person name="Stavropoulos S."/>
            <person name="Stone C."/>
            <person name="Strader C."/>
            <person name="Tesfaye S."/>
            <person name="Thomson T."/>
            <person name="Thoulutsang Y."/>
            <person name="Thoulutsang D."/>
            <person name="Topham K."/>
            <person name="Topping I."/>
            <person name="Tsamla T."/>
            <person name="Vassiliev H."/>
            <person name="Vo A."/>
            <person name="Wangchuk T."/>
            <person name="Wangdi T."/>
            <person name="Weiand M."/>
            <person name="Wilkinson J."/>
            <person name="Wilson A."/>
            <person name="Yadav S."/>
            <person name="Young G."/>
            <person name="Yu Q."/>
            <person name="Zembek L."/>
            <person name="Zhong D."/>
            <person name="Zimmer A."/>
            <person name="Zwirko Z."/>
            <person name="Jaffe D.B."/>
            <person name="Alvarez P."/>
            <person name="Brockman W."/>
            <person name="Butler J."/>
            <person name="Chin C."/>
            <person name="Gnerre S."/>
            <person name="Grabherr M."/>
            <person name="Kleber M."/>
            <person name="Mauceli E."/>
            <person name="MacCallum I."/>
        </authorList>
    </citation>
    <scope>NUCLEOTIDE SEQUENCE [LARGE SCALE GENOMIC DNA]</scope>
    <source>
        <strain evidence="15">white501</strain>
    </source>
</reference>
<dbReference type="Proteomes" id="UP000000304">
    <property type="component" value="Chromosome 3L"/>
</dbReference>
<evidence type="ECO:0000313" key="14">
    <source>
        <dbReference type="EMBL" id="EDX11262.1"/>
    </source>
</evidence>
<evidence type="ECO:0000256" key="7">
    <source>
        <dbReference type="ARBA" id="ARBA00022824"/>
    </source>
</evidence>
<comment type="function">
    <text evidence="12">Catalyzes a base-exchange reaction in which the polar head group of phosphatidylethanolamine (PE) is replaced by L-serine.</text>
</comment>
<comment type="catalytic activity">
    <reaction evidence="12">
        <text>a 1,2-diacyl-sn-glycero-3-phosphoethanolamine + L-serine = a 1,2-diacyl-sn-glycero-3-phospho-L-serine + ethanolamine</text>
        <dbReference type="Rhea" id="RHEA:27606"/>
        <dbReference type="ChEBI" id="CHEBI:33384"/>
        <dbReference type="ChEBI" id="CHEBI:57262"/>
        <dbReference type="ChEBI" id="CHEBI:57603"/>
        <dbReference type="ChEBI" id="CHEBI:64612"/>
        <dbReference type="EC" id="2.7.8.29"/>
    </reaction>
</comment>
<keyword evidence="15" id="KW-1185">Reference proteome</keyword>
<keyword evidence="5 12" id="KW-0808">Transferase</keyword>
<dbReference type="HOGENOM" id="CLU_799913_0_0_1"/>
<evidence type="ECO:0000256" key="10">
    <source>
        <dbReference type="ARBA" id="ARBA00023136"/>
    </source>
</evidence>
<keyword evidence="12" id="KW-0444">Lipid biosynthesis</keyword>
<evidence type="ECO:0000313" key="15">
    <source>
        <dbReference type="Proteomes" id="UP000000304"/>
    </source>
</evidence>
<feature type="transmembrane region" description="Helical" evidence="12">
    <location>
        <begin position="90"/>
        <end position="111"/>
    </location>
</feature>
<dbReference type="InterPro" id="IPR004277">
    <property type="entry name" value="PSS"/>
</dbReference>
<evidence type="ECO:0000256" key="3">
    <source>
        <dbReference type="ARBA" id="ARBA00005189"/>
    </source>
</evidence>
<comment type="caution">
    <text evidence="12">Lacks conserved residue(s) required for the propagation of feature annotation.</text>
</comment>
<organism evidence="14 15">
    <name type="scientific">Drosophila simulans</name>
    <name type="common">Fruit fly</name>
    <dbReference type="NCBI Taxonomy" id="7240"/>
    <lineage>
        <taxon>Eukaryota</taxon>
        <taxon>Metazoa</taxon>
        <taxon>Ecdysozoa</taxon>
        <taxon>Arthropoda</taxon>
        <taxon>Hexapoda</taxon>
        <taxon>Insecta</taxon>
        <taxon>Pterygota</taxon>
        <taxon>Neoptera</taxon>
        <taxon>Endopterygota</taxon>
        <taxon>Diptera</taxon>
        <taxon>Brachycera</taxon>
        <taxon>Muscomorpha</taxon>
        <taxon>Ephydroidea</taxon>
        <taxon>Drosophilidae</taxon>
        <taxon>Drosophila</taxon>
        <taxon>Sophophora</taxon>
    </lineage>
</organism>
<dbReference type="Pfam" id="PF03034">
    <property type="entry name" value="PSS"/>
    <property type="match status" value="1"/>
</dbReference>
<keyword evidence="11 12" id="KW-1208">Phospholipid metabolism</keyword>
<feature type="compositionally biased region" description="Low complexity" evidence="13">
    <location>
        <begin position="326"/>
        <end position="339"/>
    </location>
</feature>
<dbReference type="PhylomeDB" id="B4QJ45"/>
<keyword evidence="12" id="KW-0594">Phospholipid biosynthesis</keyword>
<keyword evidence="10 12" id="KW-0472">Membrane</keyword>
<evidence type="ECO:0000256" key="9">
    <source>
        <dbReference type="ARBA" id="ARBA00023098"/>
    </source>
</evidence>
<gene>
    <name evidence="14" type="primary">Dsim\GD12178</name>
    <name evidence="14" type="ORF">Dsim_GD12178</name>
</gene>
<dbReference type="EMBL" id="CM000363">
    <property type="protein sequence ID" value="EDX11262.1"/>
    <property type="molecule type" value="Genomic_DNA"/>
</dbReference>
<accession>B4QJ45</accession>
<feature type="region of interest" description="Disordered" evidence="13">
    <location>
        <begin position="1"/>
        <end position="66"/>
    </location>
</feature>
<comment type="pathway">
    <text evidence="2 12">Phospholipid metabolism; phosphatidylserine biosynthesis.</text>
</comment>
<proteinExistence type="inferred from homology"/>
<name>B4QJ45_DROSI</name>
<evidence type="ECO:0000256" key="8">
    <source>
        <dbReference type="ARBA" id="ARBA00022989"/>
    </source>
</evidence>
<evidence type="ECO:0000256" key="4">
    <source>
        <dbReference type="ARBA" id="ARBA00008671"/>
    </source>
</evidence>
<dbReference type="PANTHER" id="PTHR15362:SF15">
    <property type="entry name" value="PHOSPHATIDYLSERINE SYNTHASE 1"/>
    <property type="match status" value="1"/>
</dbReference>
<evidence type="ECO:0000256" key="5">
    <source>
        <dbReference type="ARBA" id="ARBA00022679"/>
    </source>
</evidence>
<feature type="compositionally biased region" description="Polar residues" evidence="13">
    <location>
        <begin position="7"/>
        <end position="26"/>
    </location>
</feature>
<evidence type="ECO:0000256" key="11">
    <source>
        <dbReference type="ARBA" id="ARBA00023264"/>
    </source>
</evidence>
<keyword evidence="9 12" id="KW-0443">Lipid metabolism</keyword>
<evidence type="ECO:0000256" key="1">
    <source>
        <dbReference type="ARBA" id="ARBA00004477"/>
    </source>
</evidence>
<keyword evidence="8 12" id="KW-1133">Transmembrane helix</keyword>
<evidence type="ECO:0000256" key="13">
    <source>
        <dbReference type="SAM" id="MobiDB-lite"/>
    </source>
</evidence>
<dbReference type="GO" id="GO:0005789">
    <property type="term" value="C:endoplasmic reticulum membrane"/>
    <property type="evidence" value="ECO:0007669"/>
    <property type="project" value="UniProtKB-SubCell"/>
</dbReference>
<dbReference type="OrthoDB" id="10265393at2759"/>
<evidence type="ECO:0000256" key="6">
    <source>
        <dbReference type="ARBA" id="ARBA00022692"/>
    </source>
</evidence>
<dbReference type="EC" id="2.7.8.29" evidence="12"/>
<feature type="transmembrane region" description="Helical" evidence="12">
    <location>
        <begin position="281"/>
        <end position="307"/>
    </location>
</feature>
<comment type="similarity">
    <text evidence="4 12">Belongs to the phosphatidyl serine synthase family.</text>
</comment>
<keyword evidence="7 12" id="KW-0256">Endoplasmic reticulum</keyword>
<evidence type="ECO:0000256" key="12">
    <source>
        <dbReference type="RuleBase" id="RU368094"/>
    </source>
</evidence>
<sequence length="347" mass="39228">MKKRTNSRGTPTSSGDALLATSSSSAGDAERDHPAYKSGAASAPATPTKRRDGSDGSGSSAGARRKRKDEIAQTFVIVNERPVDDISLDFFYKPHTITLLAVSVLAVMYFAFVRNEANVDENLWAGLLCIVFFFLIVSVIAFPNGPFTRPHPAVWRILFGCSVLYLLTLQFLMFQNYPTIRSIFYWIDPKLKNFHIDMEKEYGVNCSDISWDRVKGHLDVFAWGHFLGWAFKALLIRHMGILWGISVMWEITEITFAHLLPHFIECWWDALFLDVIVCHSLGIWMVVLWLTVQVIISVAFVYLAVYWQQRQLKKVSSTPAKRKETSPASSSSPSKGKLSPQKEKKLK</sequence>
<dbReference type="GO" id="GO:0106245">
    <property type="term" value="F:L-serine-phosphatidylethanolamine phosphatidyltransferase activity"/>
    <property type="evidence" value="ECO:0007669"/>
    <property type="project" value="UniProtKB-UniRule"/>
</dbReference>
<feature type="transmembrane region" description="Helical" evidence="12">
    <location>
        <begin position="123"/>
        <end position="142"/>
    </location>
</feature>